<proteinExistence type="predicted"/>
<name>A0ABX7QXH0_9GAMM</name>
<accession>A0ABX7QXH0</accession>
<protein>
    <recommendedName>
        <fullName evidence="3">YecR-like lipoprotein</fullName>
    </recommendedName>
</protein>
<dbReference type="InterPro" id="IPR025731">
    <property type="entry name" value="YecR-like"/>
</dbReference>
<reference evidence="1 2" key="1">
    <citation type="submission" date="2021-03" db="EMBL/GenBank/DDBJ databases">
        <title>Novel species identification of genus Shewanella.</title>
        <authorList>
            <person name="Liu G."/>
            <person name="Zhang Q."/>
        </authorList>
    </citation>
    <scope>NUCLEOTIDE SEQUENCE [LARGE SCALE GENOMIC DNA]</scope>
    <source>
        <strain evidence="1 2">FJAT-51800</strain>
    </source>
</reference>
<dbReference type="RefSeq" id="WP_207356536.1">
    <property type="nucleotide sequence ID" value="NZ_CP071503.1"/>
</dbReference>
<evidence type="ECO:0000313" key="1">
    <source>
        <dbReference type="EMBL" id="QSX35345.1"/>
    </source>
</evidence>
<organism evidence="1 2">
    <name type="scientific">Shewanella avicenniae</name>
    <dbReference type="NCBI Taxonomy" id="2814294"/>
    <lineage>
        <taxon>Bacteria</taxon>
        <taxon>Pseudomonadati</taxon>
        <taxon>Pseudomonadota</taxon>
        <taxon>Gammaproteobacteria</taxon>
        <taxon>Alteromonadales</taxon>
        <taxon>Shewanellaceae</taxon>
        <taxon>Shewanella</taxon>
    </lineage>
</organism>
<dbReference type="PROSITE" id="PS51257">
    <property type="entry name" value="PROKAR_LIPOPROTEIN"/>
    <property type="match status" value="1"/>
</dbReference>
<sequence>MAQLTRKVFYIVIFFGLLACSSKPVHWTATDGSNANGTVSVAYEYRPILDPVPSDDREANLIATKKCRGWGYSSAEAFGGVSKSCAESYNGGCVRVKVTKIFQCLK</sequence>
<evidence type="ECO:0000313" key="2">
    <source>
        <dbReference type="Proteomes" id="UP000662770"/>
    </source>
</evidence>
<keyword evidence="2" id="KW-1185">Reference proteome</keyword>
<dbReference type="EMBL" id="CP071503">
    <property type="protein sequence ID" value="QSX35345.1"/>
    <property type="molecule type" value="Genomic_DNA"/>
</dbReference>
<gene>
    <name evidence="1" type="ORF">JYB87_09220</name>
</gene>
<evidence type="ECO:0008006" key="3">
    <source>
        <dbReference type="Google" id="ProtNLM"/>
    </source>
</evidence>
<dbReference type="Proteomes" id="UP000662770">
    <property type="component" value="Chromosome"/>
</dbReference>
<dbReference type="Pfam" id="PF13992">
    <property type="entry name" value="YecR"/>
    <property type="match status" value="1"/>
</dbReference>